<dbReference type="Proteomes" id="UP000189632">
    <property type="component" value="Chromosome"/>
</dbReference>
<organism evidence="1 2">
    <name type="scientific">Bartonella choladocola</name>
    <dbReference type="NCBI Taxonomy" id="2750995"/>
    <lineage>
        <taxon>Bacteria</taxon>
        <taxon>Pseudomonadati</taxon>
        <taxon>Pseudomonadota</taxon>
        <taxon>Alphaproteobacteria</taxon>
        <taxon>Hyphomicrobiales</taxon>
        <taxon>Bartonellaceae</taxon>
        <taxon>Bartonella</taxon>
    </lineage>
</organism>
<evidence type="ECO:0000313" key="2">
    <source>
        <dbReference type="Proteomes" id="UP000189632"/>
    </source>
</evidence>
<dbReference type="KEGG" id="bapi:BBC0122_014520"/>
<keyword evidence="2" id="KW-1185">Reference proteome</keyword>
<accession>A0A1U9MIL6</accession>
<sequence length="66" mass="7375">MYYNYFLTLFILLVMFSSTVCGDLMEESFTLDGGVKGKYVATGGETTSVNFIQELLEEVKFDGVIV</sequence>
<dbReference type="EMBL" id="CP015625">
    <property type="protein sequence ID" value="AQT47559.1"/>
    <property type="molecule type" value="Genomic_DNA"/>
</dbReference>
<proteinExistence type="predicted"/>
<evidence type="ECO:0000313" key="1">
    <source>
        <dbReference type="EMBL" id="AQT47559.1"/>
    </source>
</evidence>
<name>A0A1U9MIL6_9HYPH</name>
<dbReference type="AlphaFoldDB" id="A0A1U9MIL6"/>
<reference evidence="1 2" key="1">
    <citation type="submission" date="2016-11" db="EMBL/GenBank/DDBJ databases">
        <title>Comparative genomics of Bartonella apis.</title>
        <authorList>
            <person name="Engel P."/>
        </authorList>
    </citation>
    <scope>NUCLEOTIDE SEQUENCE [LARGE SCALE GENOMIC DNA]</scope>
    <source>
        <strain evidence="1 2">BBC0122</strain>
    </source>
</reference>
<protein>
    <submittedName>
        <fullName evidence="1">Uncharacterized protein</fullName>
    </submittedName>
</protein>
<gene>
    <name evidence="1" type="ORF">BBC0122_014520</name>
</gene>